<keyword evidence="2" id="KW-0732">Signal</keyword>
<dbReference type="AlphaFoldDB" id="A0AA88KU19"/>
<feature type="compositionally biased region" description="Basic and acidic residues" evidence="1">
    <location>
        <begin position="214"/>
        <end position="229"/>
    </location>
</feature>
<accession>A0AA88KU19</accession>
<name>A0AA88KU19_ARTSF</name>
<feature type="chain" id="PRO_5041681530" evidence="2">
    <location>
        <begin position="18"/>
        <end position="265"/>
    </location>
</feature>
<feature type="signal peptide" evidence="2">
    <location>
        <begin position="1"/>
        <end position="17"/>
    </location>
</feature>
<organism evidence="3 4">
    <name type="scientific">Artemia franciscana</name>
    <name type="common">Brine shrimp</name>
    <name type="synonym">Artemia sanfranciscana</name>
    <dbReference type="NCBI Taxonomy" id="6661"/>
    <lineage>
        <taxon>Eukaryota</taxon>
        <taxon>Metazoa</taxon>
        <taxon>Ecdysozoa</taxon>
        <taxon>Arthropoda</taxon>
        <taxon>Crustacea</taxon>
        <taxon>Branchiopoda</taxon>
        <taxon>Anostraca</taxon>
        <taxon>Artemiidae</taxon>
        <taxon>Artemia</taxon>
    </lineage>
</organism>
<evidence type="ECO:0000256" key="1">
    <source>
        <dbReference type="SAM" id="MobiDB-lite"/>
    </source>
</evidence>
<feature type="compositionally biased region" description="Acidic residues" evidence="1">
    <location>
        <begin position="230"/>
        <end position="240"/>
    </location>
</feature>
<evidence type="ECO:0000313" key="4">
    <source>
        <dbReference type="Proteomes" id="UP001187531"/>
    </source>
</evidence>
<reference evidence="3" key="1">
    <citation type="submission" date="2023-07" db="EMBL/GenBank/DDBJ databases">
        <title>Chromosome-level genome assembly of Artemia franciscana.</title>
        <authorList>
            <person name="Jo E."/>
        </authorList>
    </citation>
    <scope>NUCLEOTIDE SEQUENCE</scope>
    <source>
        <tissue evidence="3">Whole body</tissue>
    </source>
</reference>
<protein>
    <submittedName>
        <fullName evidence="3">Uncharacterized protein</fullName>
    </submittedName>
</protein>
<keyword evidence="4" id="KW-1185">Reference proteome</keyword>
<comment type="caution">
    <text evidence="3">The sequence shown here is derived from an EMBL/GenBank/DDBJ whole genome shotgun (WGS) entry which is preliminary data.</text>
</comment>
<proteinExistence type="predicted"/>
<dbReference type="EMBL" id="JAVRJZ010000019">
    <property type="protein sequence ID" value="KAK2706933.1"/>
    <property type="molecule type" value="Genomic_DNA"/>
</dbReference>
<feature type="compositionally biased region" description="Basic and acidic residues" evidence="1">
    <location>
        <begin position="193"/>
        <end position="207"/>
    </location>
</feature>
<sequence>MISYLSVAFIFTSIVMGLPFEDESMSKNRNNEGNLVWKPQKRPSYLYIDSESSIQESEQIEERGYNTYMSDAKLPTAEKEAEGKELLSLLKENTDFEPSPLDPREAFRPENVNTKNIEIDPRLEPRLDTKMDVVSEEPELNGDGHLQSNDWKQIIPGAPKPTVGIPESDDTPLSSKDSPWKDFINIDLAAESAKIEQPEEQKARSDNAETILNSKREETTFEDLIKEMEQLSESDDEDETPFSSYASSDELKSIMSQLLEITKKT</sequence>
<gene>
    <name evidence="3" type="ORF">QYM36_014830</name>
</gene>
<feature type="region of interest" description="Disordered" evidence="1">
    <location>
        <begin position="139"/>
        <end position="249"/>
    </location>
</feature>
<dbReference type="Proteomes" id="UP001187531">
    <property type="component" value="Unassembled WGS sequence"/>
</dbReference>
<evidence type="ECO:0000313" key="3">
    <source>
        <dbReference type="EMBL" id="KAK2706933.1"/>
    </source>
</evidence>
<evidence type="ECO:0000256" key="2">
    <source>
        <dbReference type="SAM" id="SignalP"/>
    </source>
</evidence>